<name>A0ABS3L7L9_9ENTE</name>
<dbReference type="RefSeq" id="WP_207672565.1">
    <property type="nucleotide sequence ID" value="NZ_JAFREM010000009.1"/>
</dbReference>
<dbReference type="NCBIfam" id="TIGR01484">
    <property type="entry name" value="HAD-SF-IIB"/>
    <property type="match status" value="1"/>
</dbReference>
<dbReference type="Pfam" id="PF08282">
    <property type="entry name" value="Hydrolase_3"/>
    <property type="match status" value="1"/>
</dbReference>
<dbReference type="CDD" id="cd07516">
    <property type="entry name" value="HAD_Pase"/>
    <property type="match status" value="1"/>
</dbReference>
<dbReference type="InterPro" id="IPR000150">
    <property type="entry name" value="Cof"/>
</dbReference>
<dbReference type="InterPro" id="IPR023214">
    <property type="entry name" value="HAD_sf"/>
</dbReference>
<dbReference type="Gene3D" id="3.30.1240.10">
    <property type="match status" value="1"/>
</dbReference>
<comment type="caution">
    <text evidence="1">The sequence shown here is derived from an EMBL/GenBank/DDBJ whole genome shotgun (WGS) entry which is preliminary data.</text>
</comment>
<dbReference type="SFLD" id="SFLDS00003">
    <property type="entry name" value="Haloacid_Dehalogenase"/>
    <property type="match status" value="1"/>
</dbReference>
<dbReference type="Proteomes" id="UP000664601">
    <property type="component" value="Unassembled WGS sequence"/>
</dbReference>
<dbReference type="PANTHER" id="PTHR10000:SF8">
    <property type="entry name" value="HAD SUPERFAMILY HYDROLASE-LIKE, TYPE 3"/>
    <property type="match status" value="1"/>
</dbReference>
<dbReference type="PANTHER" id="PTHR10000">
    <property type="entry name" value="PHOSPHOSERINE PHOSPHATASE"/>
    <property type="match status" value="1"/>
</dbReference>
<protein>
    <submittedName>
        <fullName evidence="1">HAD family phosphatase</fullName>
    </submittedName>
</protein>
<dbReference type="SUPFAM" id="SSF56784">
    <property type="entry name" value="HAD-like"/>
    <property type="match status" value="1"/>
</dbReference>
<dbReference type="PROSITE" id="PS01229">
    <property type="entry name" value="COF_2"/>
    <property type="match status" value="1"/>
</dbReference>
<organism evidence="1 2">
    <name type="scientific">Candidatus Enterococcus moelleringii</name>
    <dbReference type="NCBI Taxonomy" id="2815325"/>
    <lineage>
        <taxon>Bacteria</taxon>
        <taxon>Bacillati</taxon>
        <taxon>Bacillota</taxon>
        <taxon>Bacilli</taxon>
        <taxon>Lactobacillales</taxon>
        <taxon>Enterococcaceae</taxon>
        <taxon>Enterococcus</taxon>
    </lineage>
</organism>
<dbReference type="Gene3D" id="3.40.50.1000">
    <property type="entry name" value="HAD superfamily/HAD-like"/>
    <property type="match status" value="1"/>
</dbReference>
<dbReference type="NCBIfam" id="TIGR00099">
    <property type="entry name" value="Cof-subfamily"/>
    <property type="match status" value="1"/>
</dbReference>
<accession>A0ABS3L7L9</accession>
<dbReference type="InterPro" id="IPR036412">
    <property type="entry name" value="HAD-like_sf"/>
</dbReference>
<sequence length="274" mass="30153">MQEISLILTDIDGTLLDSQHQVSPESQALIADLAKKAIPVVLASARSPRGMLPIAEKIQSTTPLVCFNGALITQYEEGEFHHLASLTLERLDALVVYQLIASKFPNISINVYSEDRWLVEAEDDWVKQEEEITEIRAEVVSLKDFLNGNHPIHKILCMGSPEEIKALETELAKAKIPSIDFQRSKDSYLEIVNNQVSKLSALKTLADHYQVAIENTLAIGDNYNDVPMIQHAGVGIAMGNAPLPVQQAADFVTKTNDENGFYNALVDCLGISNA</sequence>
<evidence type="ECO:0000313" key="1">
    <source>
        <dbReference type="EMBL" id="MBO1305622.1"/>
    </source>
</evidence>
<proteinExistence type="predicted"/>
<dbReference type="InterPro" id="IPR006379">
    <property type="entry name" value="HAD-SF_hydro_IIB"/>
</dbReference>
<gene>
    <name evidence="1" type="ORF">JZO70_05595</name>
</gene>
<dbReference type="SFLD" id="SFLDG01140">
    <property type="entry name" value="C2.B:_Phosphomannomutase_and_P"/>
    <property type="match status" value="1"/>
</dbReference>
<dbReference type="EMBL" id="JAFREM010000009">
    <property type="protein sequence ID" value="MBO1305622.1"/>
    <property type="molecule type" value="Genomic_DNA"/>
</dbReference>
<dbReference type="SFLD" id="SFLDG01144">
    <property type="entry name" value="C2.B.4:_PGP_Like"/>
    <property type="match status" value="1"/>
</dbReference>
<keyword evidence="2" id="KW-1185">Reference proteome</keyword>
<evidence type="ECO:0000313" key="2">
    <source>
        <dbReference type="Proteomes" id="UP000664601"/>
    </source>
</evidence>
<reference evidence="1 2" key="1">
    <citation type="submission" date="2021-03" db="EMBL/GenBank/DDBJ databases">
        <title>Enterococcal diversity collection.</title>
        <authorList>
            <person name="Gilmore M.S."/>
            <person name="Schwartzman J."/>
            <person name="Van Tyne D."/>
            <person name="Martin M."/>
            <person name="Earl A.M."/>
            <person name="Manson A.L."/>
            <person name="Straub T."/>
            <person name="Salamzade R."/>
            <person name="Saavedra J."/>
            <person name="Lebreton F."/>
            <person name="Prichula J."/>
            <person name="Schaufler K."/>
            <person name="Gaca A."/>
            <person name="Sgardioli B."/>
            <person name="Wagenaar J."/>
            <person name="Strong T."/>
        </authorList>
    </citation>
    <scope>NUCLEOTIDE SEQUENCE [LARGE SCALE GENOMIC DNA]</scope>
    <source>
        <strain evidence="1 2">669A</strain>
    </source>
</reference>